<protein>
    <recommendedName>
        <fullName evidence="6">Carboxylic ester hydrolase</fullName>
        <ecNumber evidence="6">3.1.1.-</ecNumber>
    </recommendedName>
</protein>
<dbReference type="Pfam" id="PF00135">
    <property type="entry name" value="COesterase"/>
    <property type="match status" value="1"/>
</dbReference>
<dbReference type="AlphaFoldDB" id="A0A834LXU5"/>
<dbReference type="PANTHER" id="PTHR43142">
    <property type="entry name" value="CARBOXYLIC ESTER HYDROLASE"/>
    <property type="match status" value="1"/>
</dbReference>
<dbReference type="InterPro" id="IPR002018">
    <property type="entry name" value="CarbesteraseB"/>
</dbReference>
<organism evidence="8 9">
    <name type="scientific">Rhynchophorus ferrugineus</name>
    <name type="common">Red palm weevil</name>
    <name type="synonym">Curculio ferrugineus</name>
    <dbReference type="NCBI Taxonomy" id="354439"/>
    <lineage>
        <taxon>Eukaryota</taxon>
        <taxon>Metazoa</taxon>
        <taxon>Ecdysozoa</taxon>
        <taxon>Arthropoda</taxon>
        <taxon>Hexapoda</taxon>
        <taxon>Insecta</taxon>
        <taxon>Pterygota</taxon>
        <taxon>Neoptera</taxon>
        <taxon>Endopterygota</taxon>
        <taxon>Coleoptera</taxon>
        <taxon>Polyphaga</taxon>
        <taxon>Cucujiformia</taxon>
        <taxon>Curculionidae</taxon>
        <taxon>Dryophthorinae</taxon>
        <taxon>Rhynchophorus</taxon>
    </lineage>
</organism>
<evidence type="ECO:0000256" key="4">
    <source>
        <dbReference type="ARBA" id="ARBA00023157"/>
    </source>
</evidence>
<keyword evidence="4" id="KW-1015">Disulfide bond</keyword>
<proteinExistence type="inferred from homology"/>
<dbReference type="SUPFAM" id="SSF53474">
    <property type="entry name" value="alpha/beta-Hydrolases"/>
    <property type="match status" value="1"/>
</dbReference>
<dbReference type="Proteomes" id="UP000625711">
    <property type="component" value="Unassembled WGS sequence"/>
</dbReference>
<evidence type="ECO:0000256" key="2">
    <source>
        <dbReference type="ARBA" id="ARBA00022487"/>
    </source>
</evidence>
<dbReference type="InterPro" id="IPR019826">
    <property type="entry name" value="Carboxylesterase_B_AS"/>
</dbReference>
<evidence type="ECO:0000256" key="3">
    <source>
        <dbReference type="ARBA" id="ARBA00022801"/>
    </source>
</evidence>
<dbReference type="PROSITE" id="PS00122">
    <property type="entry name" value="CARBOXYLESTERASE_B_1"/>
    <property type="match status" value="1"/>
</dbReference>
<dbReference type="OrthoDB" id="19653at2759"/>
<dbReference type="PROSITE" id="PS00941">
    <property type="entry name" value="CARBOXYLESTERASE_B_2"/>
    <property type="match status" value="1"/>
</dbReference>
<keyword evidence="5" id="KW-0325">Glycoprotein</keyword>
<reference evidence="8" key="1">
    <citation type="submission" date="2020-08" db="EMBL/GenBank/DDBJ databases">
        <title>Genome sequencing and assembly of the red palm weevil Rhynchophorus ferrugineus.</title>
        <authorList>
            <person name="Dias G.B."/>
            <person name="Bergman C.M."/>
            <person name="Manee M."/>
        </authorList>
    </citation>
    <scope>NUCLEOTIDE SEQUENCE</scope>
    <source>
        <strain evidence="8">AA-2017</strain>
        <tissue evidence="8">Whole larva</tissue>
    </source>
</reference>
<evidence type="ECO:0000256" key="1">
    <source>
        <dbReference type="ARBA" id="ARBA00005964"/>
    </source>
</evidence>
<dbReference type="InterPro" id="IPR019819">
    <property type="entry name" value="Carboxylesterase_B_CS"/>
</dbReference>
<sequence length="581" mass="66099">MVLTNFRKINGCLVSLSLFFILHGVNSLGFLPHNQLNKQLQVTLPNGVIQGQKETSLFGKTFFSYLGVPYAQPPINDLRFQEPQPVRKWFGVLDGTVEGPFCSGVNISAMVNMDLKSQGQEDCLYLNIFTPKSPKDNDTDSLPVLIYYYGGAFLGGGPIRKYYSPDYLIDNDIIVILPHFRTAVFGYLSTEDLNCPGNWGLKDQIAVLKWANQNVKFFGGNPNQVTIAGQSAGAVSVNSILLSPKAKGLFQRAIIMSGGSLCFWGYQTNSKKIAFDIGVALGIETNDTKHLVKELRRVKSEDLMHAQILVMLVNFAETLTNGLPYTPTIEPYHEGAVLTEFPFNQLKRGNFNRVPILTGVTSMEMILFQKVADLVRPILSVFDLSPGLFVRLTKNSQNRSIVGKKIKELFFDNANFASLSDLELMTFLSDDVYWRPARKVAELVSRYSPVYFYKFMYEGELGLTTNTRFNGLTTRAYTGVGHTEDTYYLFERPEYKRNQDDTYMSKKLSKIFTNFVKNGNPTPVKDPLLDNITWPRVTKQQFPYVEINRRLKVVSENFNEKRYRIWEYLYQTYGDKPYKVY</sequence>
<evidence type="ECO:0000256" key="6">
    <source>
        <dbReference type="RuleBase" id="RU361235"/>
    </source>
</evidence>
<evidence type="ECO:0000313" key="8">
    <source>
        <dbReference type="EMBL" id="KAF7264191.1"/>
    </source>
</evidence>
<dbReference type="GO" id="GO:0052689">
    <property type="term" value="F:carboxylic ester hydrolase activity"/>
    <property type="evidence" value="ECO:0007669"/>
    <property type="project" value="UniProtKB-KW"/>
</dbReference>
<feature type="domain" description="Carboxylesterase type B" evidence="7">
    <location>
        <begin position="39"/>
        <end position="566"/>
    </location>
</feature>
<dbReference type="EC" id="3.1.1.-" evidence="6"/>
<dbReference type="Gene3D" id="3.40.50.1820">
    <property type="entry name" value="alpha/beta hydrolase"/>
    <property type="match status" value="1"/>
</dbReference>
<dbReference type="InterPro" id="IPR029058">
    <property type="entry name" value="AB_hydrolase_fold"/>
</dbReference>
<comment type="caution">
    <text evidence="8">The sequence shown here is derived from an EMBL/GenBank/DDBJ whole genome shotgun (WGS) entry which is preliminary data.</text>
</comment>
<dbReference type="PANTHER" id="PTHR43142:SF1">
    <property type="entry name" value="CARBOXYLIC ESTER HYDROLASE"/>
    <property type="match status" value="1"/>
</dbReference>
<dbReference type="EMBL" id="JAACXV010017950">
    <property type="protein sequence ID" value="KAF7264191.1"/>
    <property type="molecule type" value="Genomic_DNA"/>
</dbReference>
<gene>
    <name evidence="8" type="ORF">GWI33_000485</name>
</gene>
<evidence type="ECO:0000259" key="7">
    <source>
        <dbReference type="Pfam" id="PF00135"/>
    </source>
</evidence>
<keyword evidence="9" id="KW-1185">Reference proteome</keyword>
<name>A0A834LXU5_RHYFE</name>
<keyword evidence="3 6" id="KW-0378">Hydrolase</keyword>
<keyword evidence="2" id="KW-0719">Serine esterase</keyword>
<comment type="similarity">
    <text evidence="1 6">Belongs to the type-B carboxylesterase/lipase family.</text>
</comment>
<evidence type="ECO:0000313" key="9">
    <source>
        <dbReference type="Proteomes" id="UP000625711"/>
    </source>
</evidence>
<accession>A0A834LXU5</accession>
<evidence type="ECO:0000256" key="5">
    <source>
        <dbReference type="ARBA" id="ARBA00023180"/>
    </source>
</evidence>